<organism evidence="2 3">
    <name type="scientific">Rattus norvegicus</name>
    <name type="common">Rat</name>
    <dbReference type="NCBI Taxonomy" id="10116"/>
    <lineage>
        <taxon>Eukaryota</taxon>
        <taxon>Metazoa</taxon>
        <taxon>Chordata</taxon>
        <taxon>Craniata</taxon>
        <taxon>Vertebrata</taxon>
        <taxon>Euteleostomi</taxon>
        <taxon>Mammalia</taxon>
        <taxon>Eutheria</taxon>
        <taxon>Euarchontoglires</taxon>
        <taxon>Glires</taxon>
        <taxon>Rodentia</taxon>
        <taxon>Myomorpha</taxon>
        <taxon>Muroidea</taxon>
        <taxon>Muridae</taxon>
        <taxon>Murinae</taxon>
        <taxon>Rattus</taxon>
    </lineage>
</organism>
<dbReference type="EMBL" id="CH473966">
    <property type="protein sequence ID" value="EDL96059.1"/>
    <property type="molecule type" value="Genomic_DNA"/>
</dbReference>
<reference evidence="2 3" key="1">
    <citation type="submission" date="2005-09" db="EMBL/GenBank/DDBJ databases">
        <authorList>
            <person name="Mural R.J."/>
            <person name="Li P.W."/>
            <person name="Adams M.D."/>
            <person name="Amanatides P.G."/>
            <person name="Baden-Tillson H."/>
            <person name="Barnstead M."/>
            <person name="Chin S.H."/>
            <person name="Dew I."/>
            <person name="Evans C.A."/>
            <person name="Ferriera S."/>
            <person name="Flanigan M."/>
            <person name="Fosler C."/>
            <person name="Glodek A."/>
            <person name="Gu Z."/>
            <person name="Holt R.A."/>
            <person name="Jennings D."/>
            <person name="Kraft C.L."/>
            <person name="Lu F."/>
            <person name="Nguyen T."/>
            <person name="Nusskern D.R."/>
            <person name="Pfannkoch C.M."/>
            <person name="Sitter C."/>
            <person name="Sutton G.G."/>
            <person name="Venter J.C."/>
            <person name="Wang Z."/>
            <person name="Woodage T."/>
            <person name="Zheng X.H."/>
            <person name="Zhong F."/>
        </authorList>
    </citation>
    <scope>NUCLEOTIDE SEQUENCE [LARGE SCALE GENOMIC DNA]</scope>
    <source>
        <strain>BN</strain>
        <strain evidence="3">Sprague-Dawley</strain>
    </source>
</reference>
<evidence type="ECO:0000313" key="3">
    <source>
        <dbReference type="Proteomes" id="UP000234681"/>
    </source>
</evidence>
<gene>
    <name evidence="2" type="ORF">rCG_36265</name>
</gene>
<protein>
    <submittedName>
        <fullName evidence="2">RCG36265</fullName>
    </submittedName>
</protein>
<evidence type="ECO:0000256" key="1">
    <source>
        <dbReference type="SAM" id="MobiDB-lite"/>
    </source>
</evidence>
<sequence length="51" mass="5557">MAKVTKKSKDTVSEMNVPTSSSETQEVAKPIMPIKTKAAYKLYPPSILCGK</sequence>
<feature type="compositionally biased region" description="Polar residues" evidence="1">
    <location>
        <begin position="13"/>
        <end position="25"/>
    </location>
</feature>
<dbReference type="Proteomes" id="UP000234681">
    <property type="component" value="Chromosome X"/>
</dbReference>
<dbReference type="AlphaFoldDB" id="A6IPV4"/>
<accession>A6IPV4</accession>
<name>A6IPV4_RAT</name>
<feature type="region of interest" description="Disordered" evidence="1">
    <location>
        <begin position="1"/>
        <end position="28"/>
    </location>
</feature>
<evidence type="ECO:0000313" key="2">
    <source>
        <dbReference type="EMBL" id="EDL96059.1"/>
    </source>
</evidence>
<feature type="non-terminal residue" evidence="2">
    <location>
        <position position="51"/>
    </location>
</feature>
<proteinExistence type="predicted"/>